<comment type="similarity">
    <text evidence="2">Belongs to the UreD family.</text>
</comment>
<comment type="caution">
    <text evidence="3">The sequence shown here is derived from an EMBL/GenBank/DDBJ whole genome shotgun (WGS) entry which is preliminary data.</text>
</comment>
<comment type="subunit">
    <text evidence="2">UreD, UreF and UreG form a complex that acts as a GTP-hydrolysis-dependent molecular chaperone, activating the urease apoprotein by helping to assemble the nickel containing metallocenter of UreC. The UreE protein probably delivers the nickel.</text>
</comment>
<keyword evidence="2" id="KW-0963">Cytoplasm</keyword>
<evidence type="ECO:0000313" key="3">
    <source>
        <dbReference type="EMBL" id="GAA5166402.1"/>
    </source>
</evidence>
<keyword evidence="4" id="KW-1185">Reference proteome</keyword>
<comment type="subcellular location">
    <subcellularLocation>
        <location evidence="2">Cytoplasm</location>
    </subcellularLocation>
</comment>
<accession>A0ABP9QS59</accession>
<dbReference type="EMBL" id="BAABJP010000036">
    <property type="protein sequence ID" value="GAA5166402.1"/>
    <property type="molecule type" value="Genomic_DNA"/>
</dbReference>
<dbReference type="HAMAP" id="MF_01384">
    <property type="entry name" value="UreD"/>
    <property type="match status" value="1"/>
</dbReference>
<keyword evidence="1 2" id="KW-0143">Chaperone</keyword>
<proteinExistence type="inferred from homology"/>
<dbReference type="RefSeq" id="WP_185060581.1">
    <property type="nucleotide sequence ID" value="NZ_BAABJP010000036.1"/>
</dbReference>
<sequence>MKALAELDVEPGQRIRWRTRPPVVVRRTGPARVHLVQAAGGPLGGDELELRLRLAEGTELTVGSAGATVAQPSRSDDAGPARWTVTAELAEGARLRWWPEPTVVCDRARLHTEFRLAVAEGAAALVREEVRLGRYGQAGGAYRGALTADHAGAPLLRHTTVLDGADPALTGPGGTSGARHVVTVLGVGAVTGPAGDTPASGERPGLRWACHRLAGPGWLLVGIGADGAALAEVAYRFTPEVALLGQPAGG</sequence>
<evidence type="ECO:0000313" key="4">
    <source>
        <dbReference type="Proteomes" id="UP001428817"/>
    </source>
</evidence>
<name>A0ABP9QS59_9PSEU</name>
<evidence type="ECO:0000256" key="2">
    <source>
        <dbReference type="HAMAP-Rule" id="MF_01384"/>
    </source>
</evidence>
<comment type="function">
    <text evidence="2">Required for maturation of urease via the functional incorporation of the urease nickel metallocenter.</text>
</comment>
<dbReference type="Pfam" id="PF01774">
    <property type="entry name" value="UreD"/>
    <property type="match status" value="1"/>
</dbReference>
<gene>
    <name evidence="2" type="primary">ureD</name>
    <name evidence="3" type="ORF">GCM10023321_57470</name>
</gene>
<reference evidence="4" key="1">
    <citation type="journal article" date="2019" name="Int. J. Syst. Evol. Microbiol.">
        <title>The Global Catalogue of Microorganisms (GCM) 10K type strain sequencing project: providing services to taxonomists for standard genome sequencing and annotation.</title>
        <authorList>
            <consortium name="The Broad Institute Genomics Platform"/>
            <consortium name="The Broad Institute Genome Sequencing Center for Infectious Disease"/>
            <person name="Wu L."/>
            <person name="Ma J."/>
        </authorList>
    </citation>
    <scope>NUCLEOTIDE SEQUENCE [LARGE SCALE GENOMIC DNA]</scope>
    <source>
        <strain evidence="4">JCM 18303</strain>
    </source>
</reference>
<evidence type="ECO:0000256" key="1">
    <source>
        <dbReference type="ARBA" id="ARBA00023186"/>
    </source>
</evidence>
<keyword evidence="2" id="KW-0996">Nickel insertion</keyword>
<dbReference type="InterPro" id="IPR002669">
    <property type="entry name" value="UreD"/>
</dbReference>
<organism evidence="3 4">
    <name type="scientific">Pseudonocardia eucalypti</name>
    <dbReference type="NCBI Taxonomy" id="648755"/>
    <lineage>
        <taxon>Bacteria</taxon>
        <taxon>Bacillati</taxon>
        <taxon>Actinomycetota</taxon>
        <taxon>Actinomycetes</taxon>
        <taxon>Pseudonocardiales</taxon>
        <taxon>Pseudonocardiaceae</taxon>
        <taxon>Pseudonocardia</taxon>
    </lineage>
</organism>
<dbReference type="Proteomes" id="UP001428817">
    <property type="component" value="Unassembled WGS sequence"/>
</dbReference>
<protein>
    <recommendedName>
        <fullName evidence="2">Urease accessory protein UreD</fullName>
    </recommendedName>
</protein>